<dbReference type="SUPFAM" id="SSF52490">
    <property type="entry name" value="Tubulin nucleotide-binding domain-like"/>
    <property type="match status" value="1"/>
</dbReference>
<dbReference type="InterPro" id="IPR036525">
    <property type="entry name" value="Tubulin/FtsZ_GTPase_sf"/>
</dbReference>
<dbReference type="InterPro" id="IPR054768">
    <property type="entry name" value="PhuZ_C"/>
</dbReference>
<dbReference type="EMBL" id="PQ015378">
    <property type="protein sequence ID" value="XDJ14665.1"/>
    <property type="molecule type" value="Genomic_DNA"/>
</dbReference>
<name>A0AB39CCV8_9VIRU</name>
<evidence type="ECO:0000259" key="1">
    <source>
        <dbReference type="Pfam" id="PF22334"/>
    </source>
</evidence>
<evidence type="ECO:0000313" key="2">
    <source>
        <dbReference type="EMBL" id="XDJ14665.1"/>
    </source>
</evidence>
<protein>
    <submittedName>
        <fullName evidence="2">GTPase</fullName>
    </submittedName>
</protein>
<proteinExistence type="predicted"/>
<feature type="domain" description="Phage tubulin-like protein C-terminal" evidence="1">
    <location>
        <begin position="193"/>
        <end position="279"/>
    </location>
</feature>
<dbReference type="Pfam" id="PF22334">
    <property type="entry name" value="TubZ_C_2"/>
    <property type="match status" value="1"/>
</dbReference>
<dbReference type="Gene3D" id="3.40.50.1440">
    <property type="entry name" value="Tubulin/FtsZ, GTPase domain"/>
    <property type="match status" value="1"/>
</dbReference>
<accession>A0AB39CCV8</accession>
<organism evidence="2">
    <name type="scientific">Pseudomonas phage RVTF4</name>
    <dbReference type="NCBI Taxonomy" id="3236931"/>
    <lineage>
        <taxon>Viruses</taxon>
    </lineage>
</organism>
<sequence>MPVLESQNPAHIPTRIYYCGGFGFNIGSKVGATFPGACFLDSSDANLKDKSVPAERIYLIPGTDGAGGDQAFMMPHARAHADEMISKFEPAEFNIVVLGAGGGSGATIGIQVVRKLLAAGYPTAVLVVVGTDTTRRIRNTLNVIKNLEAVSLATKLPVVAAFTDNASERTTDEEVIFQIDSLVALTDQQNARLDTRDVENFVQYNKVCAVEPQLSRLYISSTRQEAAAVLEPISIASLYVDQDKYVPFGSGFVATVGFPTSDAKMDYDQLHFVINSIGIQSLMDQIEEERVKLTTVQSGYRQRRAVITVDDNLTDDGLSVD</sequence>
<reference evidence="2" key="1">
    <citation type="submission" date="2024-07" db="EMBL/GenBank/DDBJ databases">
        <authorList>
            <person name="Bringhurst R.M."/>
            <person name="Homer T.E."/>
        </authorList>
    </citation>
    <scope>NUCLEOTIDE SEQUENCE</scope>
</reference>